<dbReference type="Gene3D" id="3.40.50.20">
    <property type="match status" value="1"/>
</dbReference>
<dbReference type="PATRIC" id="fig|36849.3.peg.1289"/>
<evidence type="ECO:0000256" key="4">
    <source>
        <dbReference type="PROSITE-ProRule" id="PRU00409"/>
    </source>
</evidence>
<dbReference type="InterPro" id="IPR052032">
    <property type="entry name" value="ATP-dep_AA_Ligase"/>
</dbReference>
<dbReference type="InterPro" id="IPR013815">
    <property type="entry name" value="ATP_grasp_subdomain_1"/>
</dbReference>
<organism evidence="6 7">
    <name type="scientific">Oxobacter pfennigii</name>
    <dbReference type="NCBI Taxonomy" id="36849"/>
    <lineage>
        <taxon>Bacteria</taxon>
        <taxon>Bacillati</taxon>
        <taxon>Bacillota</taxon>
        <taxon>Clostridia</taxon>
        <taxon>Eubacteriales</taxon>
        <taxon>Clostridiaceae</taxon>
        <taxon>Oxobacter</taxon>
    </lineage>
</organism>
<keyword evidence="7" id="KW-1185">Reference proteome</keyword>
<sequence length="409" mass="45853">MKLLILGGGNSQINAIIRAGEKGHTVIVSDYYEDAPGKLICHYKETTSTFDIEGNIKIANKYSIDGVMTIGTDQPVLTAAKVAEALSLPSFIDSSTALAVTNKKVMKKIFKDKGIPQAEYRIIKEEFHNGELFKIKFPVVVKPLDSQGQRGVYKLHSADDIRKNINDVLSYSREKEILVEEYYKHQEITISGWVLNDAVHVLTVTDRITYNNYPHIGICIAHNFPSIQNELHYEEILNLTEKIVKSFNIHNGPIYFQMLCGNDGIKVNEIACRIGGAYEDELIPLLTEVDILDMVLNYSLGIQVDYTSLEKYDVRKNNKCASVQMIFVKPGTVKSITPIEYIKSLAGVSYAKYNVQVGSTIGEIINATQRAGYMIIQGESKEILKMNIDNAFKHLKILDDSGNDMVIKF</sequence>
<gene>
    <name evidence="6" type="primary">purD_2</name>
    <name evidence="6" type="ORF">OXPF_12090</name>
</gene>
<dbReference type="EMBL" id="LKET01000026">
    <property type="protein sequence ID" value="KPU45316.1"/>
    <property type="molecule type" value="Genomic_DNA"/>
</dbReference>
<dbReference type="Pfam" id="PF13535">
    <property type="entry name" value="ATP-grasp_4"/>
    <property type="match status" value="1"/>
</dbReference>
<dbReference type="GO" id="GO:0046872">
    <property type="term" value="F:metal ion binding"/>
    <property type="evidence" value="ECO:0007669"/>
    <property type="project" value="InterPro"/>
</dbReference>
<evidence type="ECO:0000256" key="1">
    <source>
        <dbReference type="ARBA" id="ARBA00022598"/>
    </source>
</evidence>
<evidence type="ECO:0000259" key="5">
    <source>
        <dbReference type="PROSITE" id="PS50975"/>
    </source>
</evidence>
<feature type="domain" description="ATP-grasp" evidence="5">
    <location>
        <begin position="107"/>
        <end position="300"/>
    </location>
</feature>
<dbReference type="Proteomes" id="UP000050326">
    <property type="component" value="Unassembled WGS sequence"/>
</dbReference>
<accession>A0A0P8X3G0</accession>
<evidence type="ECO:0000313" key="6">
    <source>
        <dbReference type="EMBL" id="KPU45316.1"/>
    </source>
</evidence>
<dbReference type="GO" id="GO:0008716">
    <property type="term" value="F:D-alanine-D-alanine ligase activity"/>
    <property type="evidence" value="ECO:0007669"/>
    <property type="project" value="InterPro"/>
</dbReference>
<dbReference type="Gene3D" id="3.30.1490.20">
    <property type="entry name" value="ATP-grasp fold, A domain"/>
    <property type="match status" value="1"/>
</dbReference>
<protein>
    <submittedName>
        <fullName evidence="6">Phosphoribosylamine--glycine ligase</fullName>
        <ecNumber evidence="6">6.3.4.13</ecNumber>
    </submittedName>
</protein>
<dbReference type="Gene3D" id="3.30.470.20">
    <property type="entry name" value="ATP-grasp fold, B domain"/>
    <property type="match status" value="1"/>
</dbReference>
<dbReference type="STRING" id="36849.OXPF_12090"/>
<dbReference type="PANTHER" id="PTHR43585">
    <property type="entry name" value="FUMIPYRROLE BIOSYNTHESIS PROTEIN C"/>
    <property type="match status" value="1"/>
</dbReference>
<dbReference type="PANTHER" id="PTHR43585:SF2">
    <property type="entry name" value="ATP-GRASP ENZYME FSQD"/>
    <property type="match status" value="1"/>
</dbReference>
<dbReference type="GO" id="GO:0005524">
    <property type="term" value="F:ATP binding"/>
    <property type="evidence" value="ECO:0007669"/>
    <property type="project" value="UniProtKB-UniRule"/>
</dbReference>
<keyword evidence="1 6" id="KW-0436">Ligase</keyword>
<proteinExistence type="predicted"/>
<dbReference type="AlphaFoldDB" id="A0A0P8X3G0"/>
<dbReference type="InterPro" id="IPR011761">
    <property type="entry name" value="ATP-grasp"/>
</dbReference>
<name>A0A0P8X3G0_9CLOT</name>
<evidence type="ECO:0000256" key="3">
    <source>
        <dbReference type="ARBA" id="ARBA00022840"/>
    </source>
</evidence>
<dbReference type="EC" id="6.3.4.13" evidence="6"/>
<keyword evidence="2 4" id="KW-0547">Nucleotide-binding</keyword>
<dbReference type="InterPro" id="IPR040570">
    <property type="entry name" value="LAL_C2"/>
</dbReference>
<evidence type="ECO:0000256" key="2">
    <source>
        <dbReference type="ARBA" id="ARBA00022741"/>
    </source>
</evidence>
<comment type="caution">
    <text evidence="6">The sequence shown here is derived from an EMBL/GenBank/DDBJ whole genome shotgun (WGS) entry which is preliminary data.</text>
</comment>
<dbReference type="GO" id="GO:0004637">
    <property type="term" value="F:phosphoribosylamine-glycine ligase activity"/>
    <property type="evidence" value="ECO:0007669"/>
    <property type="project" value="UniProtKB-EC"/>
</dbReference>
<dbReference type="PROSITE" id="PS50975">
    <property type="entry name" value="ATP_GRASP"/>
    <property type="match status" value="1"/>
</dbReference>
<evidence type="ECO:0000313" key="7">
    <source>
        <dbReference type="Proteomes" id="UP000050326"/>
    </source>
</evidence>
<dbReference type="SUPFAM" id="SSF56059">
    <property type="entry name" value="Glutathione synthetase ATP-binding domain-like"/>
    <property type="match status" value="1"/>
</dbReference>
<dbReference type="Pfam" id="PF18603">
    <property type="entry name" value="LAL_C2"/>
    <property type="match status" value="1"/>
</dbReference>
<reference evidence="6 7" key="1">
    <citation type="submission" date="2015-09" db="EMBL/GenBank/DDBJ databases">
        <title>Genome sequence of Oxobacter pfennigii DSM 3222.</title>
        <authorList>
            <person name="Poehlein A."/>
            <person name="Bengelsdorf F.R."/>
            <person name="Schiel-Bengelsdorf B."/>
            <person name="Duerre P."/>
            <person name="Daniel R."/>
        </authorList>
    </citation>
    <scope>NUCLEOTIDE SEQUENCE [LARGE SCALE GENOMIC DNA]</scope>
    <source>
        <strain evidence="6 7">DSM 3222</strain>
    </source>
</reference>
<keyword evidence="3 4" id="KW-0067">ATP-binding</keyword>
<dbReference type="RefSeq" id="WP_242854332.1">
    <property type="nucleotide sequence ID" value="NZ_LKET01000026.1"/>
</dbReference>